<dbReference type="Proteomes" id="UP000010384">
    <property type="component" value="Plasmid pCHRO.01"/>
</dbReference>
<dbReference type="Gene3D" id="1.10.10.60">
    <property type="entry name" value="Homeodomain-like"/>
    <property type="match status" value="1"/>
</dbReference>
<dbReference type="KEGG" id="cthe:Chro_5895"/>
<dbReference type="AlphaFoldDB" id="K9U8S6"/>
<sequence>MSIVNFIRGTKVYQEAKEEGRLEGRLESQVKLVQKLLQKGLSIQEIADVLEIDIEEVRKIARE</sequence>
<evidence type="ECO:0008006" key="3">
    <source>
        <dbReference type="Google" id="ProtNLM"/>
    </source>
</evidence>
<dbReference type="EMBL" id="CP003598">
    <property type="protein sequence ID" value="AFY91230.1"/>
    <property type="molecule type" value="Genomic_DNA"/>
</dbReference>
<geneLocation type="plasmid" evidence="1 2">
    <name>pCHRO.01</name>
</geneLocation>
<accession>K9U8S6</accession>
<dbReference type="HOGENOM" id="CLU_069065_8_2_3"/>
<evidence type="ECO:0000313" key="2">
    <source>
        <dbReference type="Proteomes" id="UP000010384"/>
    </source>
</evidence>
<evidence type="ECO:0000313" key="1">
    <source>
        <dbReference type="EMBL" id="AFY91230.1"/>
    </source>
</evidence>
<keyword evidence="1" id="KW-0614">Plasmid</keyword>
<gene>
    <name evidence="1" type="ORF">Chro_5895</name>
</gene>
<keyword evidence="2" id="KW-1185">Reference proteome</keyword>
<reference evidence="1 2" key="1">
    <citation type="submission" date="2012-06" db="EMBL/GenBank/DDBJ databases">
        <title>Finished plasmid 1 of genome of Chroococcidiopsis thermalis PCC 7203.</title>
        <authorList>
            <consortium name="US DOE Joint Genome Institute"/>
            <person name="Gugger M."/>
            <person name="Coursin T."/>
            <person name="Rippka R."/>
            <person name="Tandeau De Marsac N."/>
            <person name="Huntemann M."/>
            <person name="Wei C.-L."/>
            <person name="Han J."/>
            <person name="Detter J.C."/>
            <person name="Han C."/>
            <person name="Tapia R."/>
            <person name="Davenport K."/>
            <person name="Daligault H."/>
            <person name="Erkkila T."/>
            <person name="Gu W."/>
            <person name="Munk A.C.C."/>
            <person name="Teshima H."/>
            <person name="Xu Y."/>
            <person name="Chain P."/>
            <person name="Chen A."/>
            <person name="Krypides N."/>
            <person name="Mavromatis K."/>
            <person name="Markowitz V."/>
            <person name="Szeto E."/>
            <person name="Ivanova N."/>
            <person name="Mikhailova N."/>
            <person name="Ovchinnikova G."/>
            <person name="Pagani I."/>
            <person name="Pati A."/>
            <person name="Goodwin L."/>
            <person name="Peters L."/>
            <person name="Pitluck S."/>
            <person name="Woyke T."/>
            <person name="Kerfeld C."/>
        </authorList>
    </citation>
    <scope>NUCLEOTIDE SEQUENCE [LARGE SCALE GENOMIC DNA]</scope>
    <source>
        <strain evidence="1 2">PCC 7203</strain>
        <plasmid evidence="1 2">pCHRO.01</plasmid>
    </source>
</reference>
<organism evidence="1 2">
    <name type="scientific">Chroococcidiopsis thermalis (strain PCC 7203)</name>
    <dbReference type="NCBI Taxonomy" id="251229"/>
    <lineage>
        <taxon>Bacteria</taxon>
        <taxon>Bacillati</taxon>
        <taxon>Cyanobacteriota</taxon>
        <taxon>Cyanophyceae</taxon>
        <taxon>Chroococcidiopsidales</taxon>
        <taxon>Chroococcidiopsidaceae</taxon>
        <taxon>Chroococcidiopsis</taxon>
    </lineage>
</organism>
<protein>
    <recommendedName>
        <fullName evidence="3">Transposase</fullName>
    </recommendedName>
</protein>
<dbReference type="PATRIC" id="fig|251229.3.peg.6887"/>
<dbReference type="RefSeq" id="WP_015163167.1">
    <property type="nucleotide sequence ID" value="NC_019699.1"/>
</dbReference>
<dbReference type="InParanoid" id="K9U8S6"/>
<name>K9U8S6_CHRTP</name>
<proteinExistence type="predicted"/>